<accession>A0A9P7Y8J3</accession>
<proteinExistence type="predicted"/>
<comment type="caution">
    <text evidence="2">The sequence shown here is derived from an EMBL/GenBank/DDBJ whole genome shotgun (WGS) entry which is preliminary data.</text>
</comment>
<keyword evidence="1" id="KW-0812">Transmembrane</keyword>
<evidence type="ECO:0000256" key="1">
    <source>
        <dbReference type="SAM" id="Phobius"/>
    </source>
</evidence>
<dbReference type="EMBL" id="MU251825">
    <property type="protein sequence ID" value="KAG9229026.1"/>
    <property type="molecule type" value="Genomic_DNA"/>
</dbReference>
<keyword evidence="1" id="KW-1133">Transmembrane helix</keyword>
<evidence type="ECO:0000313" key="2">
    <source>
        <dbReference type="EMBL" id="KAG9229026.1"/>
    </source>
</evidence>
<keyword evidence="3" id="KW-1185">Reference proteome</keyword>
<gene>
    <name evidence="2" type="ORF">BJ875DRAFT_547299</name>
</gene>
<name>A0A9P7Y8J3_9HELO</name>
<organism evidence="2 3">
    <name type="scientific">Amylocarpus encephaloides</name>
    <dbReference type="NCBI Taxonomy" id="45428"/>
    <lineage>
        <taxon>Eukaryota</taxon>
        <taxon>Fungi</taxon>
        <taxon>Dikarya</taxon>
        <taxon>Ascomycota</taxon>
        <taxon>Pezizomycotina</taxon>
        <taxon>Leotiomycetes</taxon>
        <taxon>Helotiales</taxon>
        <taxon>Helotiales incertae sedis</taxon>
        <taxon>Amylocarpus</taxon>
    </lineage>
</organism>
<evidence type="ECO:0000313" key="3">
    <source>
        <dbReference type="Proteomes" id="UP000824998"/>
    </source>
</evidence>
<feature type="transmembrane region" description="Helical" evidence="1">
    <location>
        <begin position="20"/>
        <end position="40"/>
    </location>
</feature>
<reference evidence="2" key="1">
    <citation type="journal article" date="2021" name="IMA Fungus">
        <title>Genomic characterization of three marine fungi, including Emericellopsis atlantica sp. nov. with signatures of a generalist lifestyle and marine biomass degradation.</title>
        <authorList>
            <person name="Hagestad O.C."/>
            <person name="Hou L."/>
            <person name="Andersen J.H."/>
            <person name="Hansen E.H."/>
            <person name="Altermark B."/>
            <person name="Li C."/>
            <person name="Kuhnert E."/>
            <person name="Cox R.J."/>
            <person name="Crous P.W."/>
            <person name="Spatafora J.W."/>
            <person name="Lail K."/>
            <person name="Amirebrahimi M."/>
            <person name="Lipzen A."/>
            <person name="Pangilinan J."/>
            <person name="Andreopoulos W."/>
            <person name="Hayes R.D."/>
            <person name="Ng V."/>
            <person name="Grigoriev I.V."/>
            <person name="Jackson S.A."/>
            <person name="Sutton T.D.S."/>
            <person name="Dobson A.D.W."/>
            <person name="Rama T."/>
        </authorList>
    </citation>
    <scope>NUCLEOTIDE SEQUENCE</scope>
    <source>
        <strain evidence="2">TRa018bII</strain>
    </source>
</reference>
<sequence>MFGVLLSALIDLGMYWDWARTWQFLTFCIAAPGIALAINLSSVRIYGLVESIARVVKLILVLGAIITMLVVNTRSLDGRPKNGLKYISDGFKSDSRVTTSPFVATL</sequence>
<feature type="transmembrane region" description="Helical" evidence="1">
    <location>
        <begin position="52"/>
        <end position="71"/>
    </location>
</feature>
<dbReference type="AlphaFoldDB" id="A0A9P7Y8J3"/>
<keyword evidence="1" id="KW-0472">Membrane</keyword>
<protein>
    <submittedName>
        <fullName evidence="2">Uncharacterized protein</fullName>
    </submittedName>
</protein>
<dbReference type="Proteomes" id="UP000824998">
    <property type="component" value="Unassembled WGS sequence"/>
</dbReference>